<sequence>MKTWYVGRRGGAADARAGDPLAGRGVGAALPGGGERRFRAAVPGAVAAEEGLGVAAAAEAVGTTAETLRQWIKRGVAEGLDALDARKPGSGARPKLSAAQQEQVLAWADADPRATIPGLRRRVAAAWRIALSETQVWALVRGRGFRRVVPRKRHYQADTAALVTAE</sequence>
<protein>
    <recommendedName>
        <fullName evidence="2">Winged helix-turn helix domain-containing protein</fullName>
    </recommendedName>
</protein>
<dbReference type="SUPFAM" id="SSF46689">
    <property type="entry name" value="Homeodomain-like"/>
    <property type="match status" value="1"/>
</dbReference>
<dbReference type="Pfam" id="PF13565">
    <property type="entry name" value="HTH_32"/>
    <property type="match status" value="1"/>
</dbReference>
<dbReference type="AlphaFoldDB" id="A0A6J4VSB6"/>
<reference evidence="1" key="1">
    <citation type="submission" date="2020-02" db="EMBL/GenBank/DDBJ databases">
        <authorList>
            <person name="Meier V. D."/>
        </authorList>
    </citation>
    <scope>NUCLEOTIDE SEQUENCE</scope>
    <source>
        <strain evidence="1">AVDCRST_MAG88</strain>
    </source>
</reference>
<gene>
    <name evidence="1" type="ORF">AVDCRST_MAG88-4208</name>
</gene>
<evidence type="ECO:0000313" key="1">
    <source>
        <dbReference type="EMBL" id="CAA9587552.1"/>
    </source>
</evidence>
<name>A0A6J4VSB6_9BACT</name>
<accession>A0A6J4VSB6</accession>
<evidence type="ECO:0008006" key="2">
    <source>
        <dbReference type="Google" id="ProtNLM"/>
    </source>
</evidence>
<dbReference type="InterPro" id="IPR009057">
    <property type="entry name" value="Homeodomain-like_sf"/>
</dbReference>
<dbReference type="EMBL" id="CADCWM010001049">
    <property type="protein sequence ID" value="CAA9587552.1"/>
    <property type="molecule type" value="Genomic_DNA"/>
</dbReference>
<proteinExistence type="predicted"/>
<organism evidence="1">
    <name type="scientific">uncultured Thermomicrobiales bacterium</name>
    <dbReference type="NCBI Taxonomy" id="1645740"/>
    <lineage>
        <taxon>Bacteria</taxon>
        <taxon>Pseudomonadati</taxon>
        <taxon>Thermomicrobiota</taxon>
        <taxon>Thermomicrobia</taxon>
        <taxon>Thermomicrobiales</taxon>
        <taxon>environmental samples</taxon>
    </lineage>
</organism>